<protein>
    <submittedName>
        <fullName evidence="7">Flagellar hook-associated protein FlgL</fullName>
    </submittedName>
</protein>
<dbReference type="InterPro" id="IPR001492">
    <property type="entry name" value="Flagellin"/>
</dbReference>
<dbReference type="EMBL" id="JAFDVD010000015">
    <property type="protein sequence ID" value="MBM6401468.1"/>
    <property type="molecule type" value="Genomic_DNA"/>
</dbReference>
<dbReference type="Gene3D" id="1.20.1330.10">
    <property type="entry name" value="f41 fragment of flagellin, N-terminal domain"/>
    <property type="match status" value="1"/>
</dbReference>
<keyword evidence="7" id="KW-0282">Flagellum</keyword>
<dbReference type="NCBIfam" id="TIGR02550">
    <property type="entry name" value="flagell_flgL"/>
    <property type="match status" value="1"/>
</dbReference>
<proteinExistence type="inferred from homology"/>
<evidence type="ECO:0000313" key="7">
    <source>
        <dbReference type="EMBL" id="MBM6401468.1"/>
    </source>
</evidence>
<evidence type="ECO:0000313" key="8">
    <source>
        <dbReference type="Proteomes" id="UP001430172"/>
    </source>
</evidence>
<keyword evidence="7" id="KW-0969">Cilium</keyword>
<comment type="caution">
    <text evidence="7">The sequence shown here is derived from an EMBL/GenBank/DDBJ whole genome shotgun (WGS) entry which is preliminary data.</text>
</comment>
<comment type="subcellular location">
    <subcellularLocation>
        <location evidence="1">Bacterial flagellum</location>
    </subcellularLocation>
</comment>
<keyword evidence="7" id="KW-0966">Cell projection</keyword>
<evidence type="ECO:0000259" key="5">
    <source>
        <dbReference type="Pfam" id="PF00669"/>
    </source>
</evidence>
<evidence type="ECO:0000256" key="3">
    <source>
        <dbReference type="ARBA" id="ARBA00023143"/>
    </source>
</evidence>
<feature type="domain" description="Flagellin N-terminal" evidence="5">
    <location>
        <begin position="10"/>
        <end position="140"/>
    </location>
</feature>
<feature type="region of interest" description="Disordered" evidence="4">
    <location>
        <begin position="24"/>
        <end position="57"/>
    </location>
</feature>
<evidence type="ECO:0000256" key="1">
    <source>
        <dbReference type="ARBA" id="ARBA00004365"/>
    </source>
</evidence>
<organism evidence="7 8">
    <name type="scientific">Phycicoccus sonneratiae</name>
    <dbReference type="NCBI Taxonomy" id="2807628"/>
    <lineage>
        <taxon>Bacteria</taxon>
        <taxon>Bacillati</taxon>
        <taxon>Actinomycetota</taxon>
        <taxon>Actinomycetes</taxon>
        <taxon>Micrococcales</taxon>
        <taxon>Intrasporangiaceae</taxon>
        <taxon>Phycicoccus</taxon>
    </lineage>
</organism>
<dbReference type="PANTHER" id="PTHR42792">
    <property type="entry name" value="FLAGELLIN"/>
    <property type="match status" value="1"/>
</dbReference>
<dbReference type="Pfam" id="PF00669">
    <property type="entry name" value="Flagellin_N"/>
    <property type="match status" value="1"/>
</dbReference>
<dbReference type="InterPro" id="IPR046358">
    <property type="entry name" value="Flagellin_C"/>
</dbReference>
<evidence type="ECO:0000256" key="2">
    <source>
        <dbReference type="ARBA" id="ARBA00005709"/>
    </source>
</evidence>
<gene>
    <name evidence="7" type="primary">flgL</name>
    <name evidence="7" type="ORF">JQN70_13800</name>
</gene>
<dbReference type="InterPro" id="IPR001029">
    <property type="entry name" value="Flagellin_N"/>
</dbReference>
<feature type="compositionally biased region" description="Polar residues" evidence="4">
    <location>
        <begin position="42"/>
        <end position="52"/>
    </location>
</feature>
<keyword evidence="3" id="KW-0975">Bacterial flagellum</keyword>
<accession>A0ABS2CNP7</accession>
<dbReference type="Proteomes" id="UP001430172">
    <property type="component" value="Unassembled WGS sequence"/>
</dbReference>
<dbReference type="Pfam" id="PF00700">
    <property type="entry name" value="Flagellin_C"/>
    <property type="match status" value="1"/>
</dbReference>
<feature type="domain" description="Flagellin C-terminal" evidence="6">
    <location>
        <begin position="216"/>
        <end position="298"/>
    </location>
</feature>
<sequence>MNRVTPSSQSQQVTAALQASLARLQATQDQISSGRRLGKPSDSPTDTATAMSLRSDHQRNEQLDRAIDDGSARLATADQALMQTDTLLLRVRQLLLAGSNDTNTAAERSAMAAELDQLRSSLLDVANTRYLGQPVFAGTQDTENAYDVSGAYLGNTSPVERRVTTGPDRVAVGITGPEAFGTLFADPAAAGGLGVLARAADALRTGDRTAMQQALTDVDAASDTVRTSQSIVGSRTSRLESVKTVGAAATTRMETQLSTVEGIDLAKALTDLSIQQSAYQAALSATAKVIQPSILDFLR</sequence>
<dbReference type="RefSeq" id="WP_204131937.1">
    <property type="nucleotide sequence ID" value="NZ_JAFDVD010000015.1"/>
</dbReference>
<dbReference type="SUPFAM" id="SSF64518">
    <property type="entry name" value="Phase 1 flagellin"/>
    <property type="match status" value="1"/>
</dbReference>
<evidence type="ECO:0000259" key="6">
    <source>
        <dbReference type="Pfam" id="PF00700"/>
    </source>
</evidence>
<name>A0ABS2CNP7_9MICO</name>
<evidence type="ECO:0000256" key="4">
    <source>
        <dbReference type="SAM" id="MobiDB-lite"/>
    </source>
</evidence>
<dbReference type="PANTHER" id="PTHR42792:SF1">
    <property type="entry name" value="FLAGELLAR HOOK-ASSOCIATED PROTEIN 3"/>
    <property type="match status" value="1"/>
</dbReference>
<reference evidence="7" key="1">
    <citation type="submission" date="2021-02" db="EMBL/GenBank/DDBJ databases">
        <title>Phycicoccus sp. MQZ13P-5T, whole genome shotgun sequence.</title>
        <authorList>
            <person name="Tuo L."/>
        </authorList>
    </citation>
    <scope>NUCLEOTIDE SEQUENCE</scope>
    <source>
        <strain evidence="7">MQZ13P-5</strain>
    </source>
</reference>
<dbReference type="InterPro" id="IPR013384">
    <property type="entry name" value="Flagell_FlgL"/>
</dbReference>
<keyword evidence="8" id="KW-1185">Reference proteome</keyword>
<comment type="similarity">
    <text evidence="2">Belongs to the bacterial flagellin family.</text>
</comment>